<proteinExistence type="predicted"/>
<organism evidence="3 4">
    <name type="scientific">Dendryphion nanum</name>
    <dbReference type="NCBI Taxonomy" id="256645"/>
    <lineage>
        <taxon>Eukaryota</taxon>
        <taxon>Fungi</taxon>
        <taxon>Dikarya</taxon>
        <taxon>Ascomycota</taxon>
        <taxon>Pezizomycotina</taxon>
        <taxon>Dothideomycetes</taxon>
        <taxon>Pleosporomycetidae</taxon>
        <taxon>Pleosporales</taxon>
        <taxon>Torulaceae</taxon>
        <taxon>Dendryphion</taxon>
    </lineage>
</organism>
<comment type="caution">
    <text evidence="3">The sequence shown here is derived from an EMBL/GenBank/DDBJ whole genome shotgun (WGS) entry which is preliminary data.</text>
</comment>
<dbReference type="SUPFAM" id="SSF56601">
    <property type="entry name" value="beta-lactamase/transpeptidase-like"/>
    <property type="match status" value="1"/>
</dbReference>
<dbReference type="InterPro" id="IPR001466">
    <property type="entry name" value="Beta-lactam-related"/>
</dbReference>
<feature type="domain" description="Beta-lactamase-related" evidence="2">
    <location>
        <begin position="82"/>
        <end position="307"/>
    </location>
</feature>
<protein>
    <submittedName>
        <fullName evidence="3">Beta-lactamase/transpeptidase-like protein</fullName>
    </submittedName>
</protein>
<dbReference type="InterPro" id="IPR050789">
    <property type="entry name" value="Diverse_Enzym_Activities"/>
</dbReference>
<keyword evidence="4" id="KW-1185">Reference proteome</keyword>
<keyword evidence="1" id="KW-0378">Hydrolase</keyword>
<reference evidence="3" key="1">
    <citation type="journal article" date="2021" name="Nat. Commun.">
        <title>Genetic determinants of endophytism in the Arabidopsis root mycobiome.</title>
        <authorList>
            <person name="Mesny F."/>
            <person name="Miyauchi S."/>
            <person name="Thiergart T."/>
            <person name="Pickel B."/>
            <person name="Atanasova L."/>
            <person name="Karlsson M."/>
            <person name="Huettel B."/>
            <person name="Barry K.W."/>
            <person name="Haridas S."/>
            <person name="Chen C."/>
            <person name="Bauer D."/>
            <person name="Andreopoulos W."/>
            <person name="Pangilinan J."/>
            <person name="LaButti K."/>
            <person name="Riley R."/>
            <person name="Lipzen A."/>
            <person name="Clum A."/>
            <person name="Drula E."/>
            <person name="Henrissat B."/>
            <person name="Kohler A."/>
            <person name="Grigoriev I.V."/>
            <person name="Martin F.M."/>
            <person name="Hacquard S."/>
        </authorList>
    </citation>
    <scope>NUCLEOTIDE SEQUENCE</scope>
    <source>
        <strain evidence="3">MPI-CAGE-CH-0243</strain>
    </source>
</reference>
<evidence type="ECO:0000259" key="2">
    <source>
        <dbReference type="Pfam" id="PF00144"/>
    </source>
</evidence>
<dbReference type="EMBL" id="JAGMWT010000029">
    <property type="protein sequence ID" value="KAH7110057.1"/>
    <property type="molecule type" value="Genomic_DNA"/>
</dbReference>
<dbReference type="OrthoDB" id="5946976at2759"/>
<dbReference type="Gene3D" id="3.40.710.10">
    <property type="entry name" value="DD-peptidase/beta-lactamase superfamily"/>
    <property type="match status" value="1"/>
</dbReference>
<evidence type="ECO:0000313" key="3">
    <source>
        <dbReference type="EMBL" id="KAH7110057.1"/>
    </source>
</evidence>
<name>A0A9P9I7N5_9PLEO</name>
<accession>A0A9P9I7N5</accession>
<dbReference type="AlphaFoldDB" id="A0A9P9I7N5"/>
<evidence type="ECO:0000313" key="4">
    <source>
        <dbReference type="Proteomes" id="UP000700596"/>
    </source>
</evidence>
<evidence type="ECO:0000256" key="1">
    <source>
        <dbReference type="ARBA" id="ARBA00022801"/>
    </source>
</evidence>
<sequence length="583" mass="64907">MLVGEQKLTPLPFQRRSSRTADLPIPSSVYDDELEKEIIDILRTCGTHGAGISIRRQFKSNVLEHQTRTIVVQTESGKPRITSSGNEMFHIASITKILIAAAVIIAIETNSAPNVPEKQYSGFKDIGEEPLTKVYNQNSTVKMKAIPENPTIYHFLTHSRGFLSANHRLFGPCGTPLMAQTEARDELLSSITDKEEGADKNKTWAGYSNVNYVAVALVIEAVWQNSLDTFMNDTLFNRLKMGSTSIGLPANRTMGNSGWTVDDQGCLHEIRQPTYRADGAEAAALGAYSTVKDLDTFFKFVIDTFYDSSPLPGFDISGLQKLLKMTYQATELLHFTALGLFTKLDHSTIGALSTNRLQFPDELFSTYNVLPKQEECMISVYYMAGSAIGCGCATALHLNENEESFVVTVLTDTSGPVDSADHILRLILQKIAQRPVQGTRPQKPGQLSNVKHMVNLAMVESRRKWTKRMEKIQYDIEHAPKISKNIEGIFYGDSFSQRLEISKRNGKHFIAVKGTSASSASDEFQLVWVDKNLLRMCVSPHLSVDSLGNGDWSNLDFKAEGDEQTVTELIRRTASGEDRFLRR</sequence>
<dbReference type="PANTHER" id="PTHR43283">
    <property type="entry name" value="BETA-LACTAMASE-RELATED"/>
    <property type="match status" value="1"/>
</dbReference>
<dbReference type="Pfam" id="PF00144">
    <property type="entry name" value="Beta-lactamase"/>
    <property type="match status" value="1"/>
</dbReference>
<dbReference type="GO" id="GO:0016787">
    <property type="term" value="F:hydrolase activity"/>
    <property type="evidence" value="ECO:0007669"/>
    <property type="project" value="UniProtKB-KW"/>
</dbReference>
<gene>
    <name evidence="3" type="ORF">B0J11DRAFT_512599</name>
</gene>
<dbReference type="PANTHER" id="PTHR43283:SF11">
    <property type="entry name" value="BETA-LACTAMASE-RELATED DOMAIN-CONTAINING PROTEIN"/>
    <property type="match status" value="1"/>
</dbReference>
<dbReference type="InterPro" id="IPR012338">
    <property type="entry name" value="Beta-lactam/transpept-like"/>
</dbReference>
<dbReference type="Proteomes" id="UP000700596">
    <property type="component" value="Unassembled WGS sequence"/>
</dbReference>